<dbReference type="EMBL" id="JARKIE010000286">
    <property type="protein sequence ID" value="KAJ7657948.1"/>
    <property type="molecule type" value="Genomic_DNA"/>
</dbReference>
<reference evidence="2" key="1">
    <citation type="submission" date="2023-03" db="EMBL/GenBank/DDBJ databases">
        <title>Massive genome expansion in bonnet fungi (Mycena s.s.) driven by repeated elements and novel gene families across ecological guilds.</title>
        <authorList>
            <consortium name="Lawrence Berkeley National Laboratory"/>
            <person name="Harder C.B."/>
            <person name="Miyauchi S."/>
            <person name="Viragh M."/>
            <person name="Kuo A."/>
            <person name="Thoen E."/>
            <person name="Andreopoulos B."/>
            <person name="Lu D."/>
            <person name="Skrede I."/>
            <person name="Drula E."/>
            <person name="Henrissat B."/>
            <person name="Morin E."/>
            <person name="Kohler A."/>
            <person name="Barry K."/>
            <person name="LaButti K."/>
            <person name="Morin E."/>
            <person name="Salamov A."/>
            <person name="Lipzen A."/>
            <person name="Mereny Z."/>
            <person name="Hegedus B."/>
            <person name="Baldrian P."/>
            <person name="Stursova M."/>
            <person name="Weitz H."/>
            <person name="Taylor A."/>
            <person name="Grigoriev I.V."/>
            <person name="Nagy L.G."/>
            <person name="Martin F."/>
            <person name="Kauserud H."/>
        </authorList>
    </citation>
    <scope>NUCLEOTIDE SEQUENCE</scope>
    <source>
        <strain evidence="2">CBHHK067</strain>
    </source>
</reference>
<dbReference type="Proteomes" id="UP001221757">
    <property type="component" value="Unassembled WGS sequence"/>
</dbReference>
<evidence type="ECO:0000256" key="1">
    <source>
        <dbReference type="SAM" id="Phobius"/>
    </source>
</evidence>
<keyword evidence="3" id="KW-1185">Reference proteome</keyword>
<dbReference type="AlphaFoldDB" id="A0AAD7G442"/>
<protein>
    <submittedName>
        <fullName evidence="2">Uncharacterized protein</fullName>
    </submittedName>
</protein>
<name>A0AAD7G442_MYCRO</name>
<organism evidence="2 3">
    <name type="scientific">Mycena rosella</name>
    <name type="common">Pink bonnet</name>
    <name type="synonym">Agaricus rosellus</name>
    <dbReference type="NCBI Taxonomy" id="1033263"/>
    <lineage>
        <taxon>Eukaryota</taxon>
        <taxon>Fungi</taxon>
        <taxon>Dikarya</taxon>
        <taxon>Basidiomycota</taxon>
        <taxon>Agaricomycotina</taxon>
        <taxon>Agaricomycetes</taxon>
        <taxon>Agaricomycetidae</taxon>
        <taxon>Agaricales</taxon>
        <taxon>Marasmiineae</taxon>
        <taxon>Mycenaceae</taxon>
        <taxon>Mycena</taxon>
    </lineage>
</organism>
<keyword evidence="1" id="KW-1133">Transmembrane helix</keyword>
<accession>A0AAD7G442</accession>
<evidence type="ECO:0000313" key="3">
    <source>
        <dbReference type="Proteomes" id="UP001221757"/>
    </source>
</evidence>
<feature type="transmembrane region" description="Helical" evidence="1">
    <location>
        <begin position="276"/>
        <end position="295"/>
    </location>
</feature>
<feature type="transmembrane region" description="Helical" evidence="1">
    <location>
        <begin position="246"/>
        <end position="270"/>
    </location>
</feature>
<keyword evidence="1" id="KW-0472">Membrane</keyword>
<evidence type="ECO:0000313" key="2">
    <source>
        <dbReference type="EMBL" id="KAJ7657948.1"/>
    </source>
</evidence>
<keyword evidence="1" id="KW-0812">Transmembrane</keyword>
<gene>
    <name evidence="2" type="ORF">B0H17DRAFT_1145808</name>
</gene>
<proteinExistence type="predicted"/>
<sequence>MSSTQSPSPIAAPIDLDMLKGLFGDTAPADPPPSYSATLDDVEATLARKLREDPKEMRDALTKVFKSGVVDEMFTTKLTQLAATVARLQQNFDTVSVALVMFDGEKYIDPATQQPIPEYRPDWVKLSAKYTELLTTSRKFAGTIQFRATKYRKQILPALKNPKLSKADKLKSLDWFLKDTAEDLKEGGAHEDIEKDEKTALFLSQGFADLALAVRAFQASLSHQIEKVGIALNQNIVDLKQKRTGLAAGAGIGAALFGGGVALALCATGILAPIGIAVAVVAGLAALGLGGGALYEHLKVIADAEARLATAEFDLHAAQEKEQKFLHVIKPALETANTAMNNIAKDLGAIASIFTHITNDAYQARKALQDCLDDETPEFARPSLCPLKEGVHELTTECFAKLGLALEAFAAGCDAGLGPLT</sequence>
<dbReference type="Gene3D" id="1.20.1170.10">
    <property type="match status" value="1"/>
</dbReference>
<comment type="caution">
    <text evidence="2">The sequence shown here is derived from an EMBL/GenBank/DDBJ whole genome shotgun (WGS) entry which is preliminary data.</text>
</comment>